<dbReference type="Gene3D" id="3.90.1720.10">
    <property type="entry name" value="endopeptidase domain like (from Nostoc punctiforme)"/>
    <property type="match status" value="1"/>
</dbReference>
<feature type="compositionally biased region" description="Basic and acidic residues" evidence="1">
    <location>
        <begin position="69"/>
        <end position="83"/>
    </location>
</feature>
<evidence type="ECO:0000313" key="3">
    <source>
        <dbReference type="EMBL" id="KAG0559859.1"/>
    </source>
</evidence>
<feature type="region of interest" description="Disordered" evidence="1">
    <location>
        <begin position="1"/>
        <end position="21"/>
    </location>
</feature>
<feature type="domain" description="LRAT" evidence="2">
    <location>
        <begin position="280"/>
        <end position="461"/>
    </location>
</feature>
<evidence type="ECO:0000313" key="4">
    <source>
        <dbReference type="Proteomes" id="UP000822688"/>
    </source>
</evidence>
<evidence type="ECO:0000256" key="1">
    <source>
        <dbReference type="SAM" id="MobiDB-lite"/>
    </source>
</evidence>
<dbReference type="Proteomes" id="UP000822688">
    <property type="component" value="Chromosome 10"/>
</dbReference>
<accession>A0A8T0GNP1</accession>
<dbReference type="PANTHER" id="PTHR46137">
    <property type="entry name" value="OS05G0310600 PROTEIN"/>
    <property type="match status" value="1"/>
</dbReference>
<dbReference type="AlphaFoldDB" id="A0A8T0GNP1"/>
<reference evidence="3" key="1">
    <citation type="submission" date="2020-06" db="EMBL/GenBank/DDBJ databases">
        <title>WGS assembly of Ceratodon purpureus strain R40.</title>
        <authorList>
            <person name="Carey S.B."/>
            <person name="Jenkins J."/>
            <person name="Shu S."/>
            <person name="Lovell J.T."/>
            <person name="Sreedasyam A."/>
            <person name="Maumus F."/>
            <person name="Tiley G.P."/>
            <person name="Fernandez-Pozo N."/>
            <person name="Barry K."/>
            <person name="Chen C."/>
            <person name="Wang M."/>
            <person name="Lipzen A."/>
            <person name="Daum C."/>
            <person name="Saski C.A."/>
            <person name="Payton A.C."/>
            <person name="Mcbreen J.C."/>
            <person name="Conrad R.E."/>
            <person name="Kollar L.M."/>
            <person name="Olsson S."/>
            <person name="Huttunen S."/>
            <person name="Landis J.B."/>
            <person name="Wickett N.J."/>
            <person name="Johnson M.G."/>
            <person name="Rensing S.A."/>
            <person name="Grimwood J."/>
            <person name="Schmutz J."/>
            <person name="Mcdaniel S.F."/>
        </authorList>
    </citation>
    <scope>NUCLEOTIDE SEQUENCE</scope>
    <source>
        <strain evidence="3">R40</strain>
    </source>
</reference>
<comment type="caution">
    <text evidence="3">The sequence shown here is derived from an EMBL/GenBank/DDBJ whole genome shotgun (WGS) entry which is preliminary data.</text>
</comment>
<gene>
    <name evidence="3" type="ORF">KC19_10G134900</name>
</gene>
<proteinExistence type="predicted"/>
<dbReference type="PANTHER" id="PTHR46137:SF3">
    <property type="entry name" value="OS05G0310600 PROTEIN"/>
    <property type="match status" value="1"/>
</dbReference>
<keyword evidence="4" id="KW-1185">Reference proteome</keyword>
<protein>
    <recommendedName>
        <fullName evidence="2">LRAT domain-containing protein</fullName>
    </recommendedName>
</protein>
<organism evidence="3 4">
    <name type="scientific">Ceratodon purpureus</name>
    <name type="common">Fire moss</name>
    <name type="synonym">Dicranum purpureum</name>
    <dbReference type="NCBI Taxonomy" id="3225"/>
    <lineage>
        <taxon>Eukaryota</taxon>
        <taxon>Viridiplantae</taxon>
        <taxon>Streptophyta</taxon>
        <taxon>Embryophyta</taxon>
        <taxon>Bryophyta</taxon>
        <taxon>Bryophytina</taxon>
        <taxon>Bryopsida</taxon>
        <taxon>Dicranidae</taxon>
        <taxon>Pseudoditrichales</taxon>
        <taxon>Ditrichaceae</taxon>
        <taxon>Ceratodon</taxon>
    </lineage>
</organism>
<dbReference type="Pfam" id="PF04970">
    <property type="entry name" value="LRAT"/>
    <property type="match status" value="1"/>
</dbReference>
<dbReference type="EMBL" id="CM026431">
    <property type="protein sequence ID" value="KAG0559859.1"/>
    <property type="molecule type" value="Genomic_DNA"/>
</dbReference>
<dbReference type="InterPro" id="IPR007053">
    <property type="entry name" value="LRAT_dom"/>
</dbReference>
<sequence length="560" mass="64046">MQMGLPYLPGKPQYRSLTTKQSKKFQVQARWKEKFRRLLGREEKIQPVESDSEVTKADGIEGEPVAPPEKIDPQSEKFDPQSEKIDPQVQAQKALDHILEHLELMKENVVKAINSNSGLKLYLAKFLVQKLNPLKNKRGTKEAACVKDEKREGEGTYQADKFAIEMAVGVAKVVVSHMRDVARSMAEPEDQFPENLQEVKCPGAHENAQRNRIKMPDHQLQPISKERAVGKRVFFDRDPQLGYKHGIWDGDAVICNVMEQRCTCRHCVAAADFNSTYVPKFKKGDHIYAECEPNYFGNRMYHHGIYDGKGYVYHFAASKPKLDCDFEKCEECRARGIRRRENLKSRGLGPSGIRKSCLYCFAEKDCIDKKRRDSTPANTTIENQEPYISRIDYGVDLQQWRASKAPLSPIVCKNFKHRGADKVVQQARTFYEDDSFGKYSEKHKGMSHNCESFAYYCKTGIYASHQVTEELFRLLALNDTLTKDNSSTIDSSTIDSTMVDSTTEEFIRNLFFLLVTKVFLYVRGIDKIDLAKKKAEKANKACPTEMPEALVPAELYELRE</sequence>
<feature type="region of interest" description="Disordered" evidence="1">
    <location>
        <begin position="42"/>
        <end position="83"/>
    </location>
</feature>
<evidence type="ECO:0000259" key="2">
    <source>
        <dbReference type="Pfam" id="PF04970"/>
    </source>
</evidence>
<name>A0A8T0GNP1_CERPU</name>